<dbReference type="SMART" id="SM00052">
    <property type="entry name" value="EAL"/>
    <property type="match status" value="1"/>
</dbReference>
<dbReference type="PANTHER" id="PTHR33121:SF70">
    <property type="entry name" value="SIGNALING PROTEIN YKOW"/>
    <property type="match status" value="1"/>
</dbReference>
<dbReference type="PROSITE" id="PS50883">
    <property type="entry name" value="EAL"/>
    <property type="match status" value="1"/>
</dbReference>
<name>A0A2W4ZT33_9BACT</name>
<dbReference type="PANTHER" id="PTHR33121">
    <property type="entry name" value="CYCLIC DI-GMP PHOSPHODIESTERASE PDEF"/>
    <property type="match status" value="1"/>
</dbReference>
<sequence length="127" mass="14430">MIAQDAKTLADDFRTALGTDQLSLHYQPVFKLEDSRLIGFEALMRWNHPSHGMIPPSTFIPVAEQSGLIVEASRWAVRESCRALDRMGRRAGFRDELFMSVNFSAKDFAEENFLDQLYTIISETDTA</sequence>
<dbReference type="InterPro" id="IPR050706">
    <property type="entry name" value="Cyclic-di-GMP_PDE-like"/>
</dbReference>
<dbReference type="InterPro" id="IPR035919">
    <property type="entry name" value="EAL_sf"/>
</dbReference>
<evidence type="ECO:0000313" key="2">
    <source>
        <dbReference type="EMBL" id="PZO84347.1"/>
    </source>
</evidence>
<evidence type="ECO:0000313" key="3">
    <source>
        <dbReference type="Proteomes" id="UP000249557"/>
    </source>
</evidence>
<feature type="domain" description="EAL" evidence="1">
    <location>
        <begin position="6"/>
        <end position="127"/>
    </location>
</feature>
<gene>
    <name evidence="2" type="ORF">DI626_08370</name>
</gene>
<dbReference type="InterPro" id="IPR001633">
    <property type="entry name" value="EAL_dom"/>
</dbReference>
<reference evidence="2 3" key="1">
    <citation type="submission" date="2017-08" db="EMBL/GenBank/DDBJ databases">
        <title>Infants hospitalized years apart are colonized by the same room-sourced microbial strains.</title>
        <authorList>
            <person name="Brooks B."/>
            <person name="Olm M.R."/>
            <person name="Firek B.A."/>
            <person name="Baker R."/>
            <person name="Thomas B.C."/>
            <person name="Morowitz M.J."/>
            <person name="Banfield J.F."/>
        </authorList>
    </citation>
    <scope>NUCLEOTIDE SEQUENCE [LARGE SCALE GENOMIC DNA]</scope>
    <source>
        <strain evidence="2">S2_018_000_R2_104</strain>
    </source>
</reference>
<evidence type="ECO:0000259" key="1">
    <source>
        <dbReference type="PROSITE" id="PS50883"/>
    </source>
</evidence>
<dbReference type="EMBL" id="QFNK01000180">
    <property type="protein sequence ID" value="PZO84347.1"/>
    <property type="molecule type" value="Genomic_DNA"/>
</dbReference>
<dbReference type="AlphaFoldDB" id="A0A2W4ZT33"/>
<comment type="caution">
    <text evidence="2">The sequence shown here is derived from an EMBL/GenBank/DDBJ whole genome shotgun (WGS) entry which is preliminary data.</text>
</comment>
<proteinExistence type="predicted"/>
<dbReference type="Gene3D" id="3.20.20.450">
    <property type="entry name" value="EAL domain"/>
    <property type="match status" value="1"/>
</dbReference>
<dbReference type="SUPFAM" id="SSF141868">
    <property type="entry name" value="EAL domain-like"/>
    <property type="match status" value="1"/>
</dbReference>
<accession>A0A2W4ZT33</accession>
<dbReference type="Proteomes" id="UP000249557">
    <property type="component" value="Unassembled WGS sequence"/>
</dbReference>
<dbReference type="CDD" id="cd01948">
    <property type="entry name" value="EAL"/>
    <property type="match status" value="1"/>
</dbReference>
<organism evidence="2 3">
    <name type="scientific">Micavibrio aeruginosavorus</name>
    <dbReference type="NCBI Taxonomy" id="349221"/>
    <lineage>
        <taxon>Bacteria</taxon>
        <taxon>Pseudomonadati</taxon>
        <taxon>Bdellovibrionota</taxon>
        <taxon>Bdellovibrionia</taxon>
        <taxon>Bdellovibrionales</taxon>
        <taxon>Pseudobdellovibrionaceae</taxon>
        <taxon>Micavibrio</taxon>
    </lineage>
</organism>
<dbReference type="Pfam" id="PF00563">
    <property type="entry name" value="EAL"/>
    <property type="match status" value="1"/>
</dbReference>
<dbReference type="GO" id="GO:0071111">
    <property type="term" value="F:cyclic-guanylate-specific phosphodiesterase activity"/>
    <property type="evidence" value="ECO:0007669"/>
    <property type="project" value="InterPro"/>
</dbReference>
<feature type="non-terminal residue" evidence="2">
    <location>
        <position position="127"/>
    </location>
</feature>
<protein>
    <submittedName>
        <fullName evidence="2">Cyclic nucleotide-binding protein</fullName>
    </submittedName>
</protein>